<dbReference type="InterPro" id="IPR027417">
    <property type="entry name" value="P-loop_NTPase"/>
</dbReference>
<dbReference type="PROSITE" id="PS50096">
    <property type="entry name" value="IQ"/>
    <property type="match status" value="1"/>
</dbReference>
<name>A0A8D3CQW5_SCOMX</name>
<dbReference type="PRINTS" id="PR00193">
    <property type="entry name" value="MYOSINHEAVY"/>
</dbReference>
<keyword evidence="8 9" id="KW-0009">Actin-binding</keyword>
<dbReference type="GO" id="GO:0051015">
    <property type="term" value="F:actin filament binding"/>
    <property type="evidence" value="ECO:0007669"/>
    <property type="project" value="TreeGrafter"/>
</dbReference>
<feature type="domain" description="Myosin motor" evidence="11">
    <location>
        <begin position="12"/>
        <end position="667"/>
    </location>
</feature>
<keyword evidence="3" id="KW-0677">Repeat</keyword>
<dbReference type="Gene3D" id="1.20.5.4820">
    <property type="match status" value="1"/>
</dbReference>
<dbReference type="SMART" id="SM00015">
    <property type="entry name" value="IQ"/>
    <property type="match status" value="1"/>
</dbReference>
<evidence type="ECO:0000256" key="8">
    <source>
        <dbReference type="ARBA" id="ARBA00023203"/>
    </source>
</evidence>
<dbReference type="FunFam" id="1.10.10.820:FF:000001">
    <property type="entry name" value="Myosin heavy chain"/>
    <property type="match status" value="1"/>
</dbReference>
<reference evidence="12" key="2">
    <citation type="submission" date="2025-08" db="UniProtKB">
        <authorList>
            <consortium name="Ensembl"/>
        </authorList>
    </citation>
    <scope>IDENTIFICATION</scope>
</reference>
<keyword evidence="10" id="KW-0472">Membrane</keyword>
<dbReference type="GO" id="GO:0005886">
    <property type="term" value="C:plasma membrane"/>
    <property type="evidence" value="ECO:0007669"/>
    <property type="project" value="TreeGrafter"/>
</dbReference>
<dbReference type="GO" id="GO:0006897">
    <property type="term" value="P:endocytosis"/>
    <property type="evidence" value="ECO:0007669"/>
    <property type="project" value="TreeGrafter"/>
</dbReference>
<dbReference type="GO" id="GO:0007015">
    <property type="term" value="P:actin filament organization"/>
    <property type="evidence" value="ECO:0007669"/>
    <property type="project" value="TreeGrafter"/>
</dbReference>
<feature type="transmembrane region" description="Helical" evidence="10">
    <location>
        <begin position="719"/>
        <end position="737"/>
    </location>
</feature>
<dbReference type="Gene3D" id="1.10.10.820">
    <property type="match status" value="1"/>
</dbReference>
<evidence type="ECO:0000256" key="10">
    <source>
        <dbReference type="SAM" id="Phobius"/>
    </source>
</evidence>
<dbReference type="InterPro" id="IPR036961">
    <property type="entry name" value="Kinesin_motor_dom_sf"/>
</dbReference>
<keyword evidence="5 9" id="KW-0067">ATP-binding</keyword>
<dbReference type="Pfam" id="PF00612">
    <property type="entry name" value="IQ"/>
    <property type="match status" value="1"/>
</dbReference>
<dbReference type="GO" id="GO:0005938">
    <property type="term" value="C:cell cortex"/>
    <property type="evidence" value="ECO:0007669"/>
    <property type="project" value="UniProtKB-SubCell"/>
</dbReference>
<keyword evidence="10" id="KW-1133">Transmembrane helix</keyword>
<keyword evidence="7 9" id="KW-0505">Motor protein</keyword>
<evidence type="ECO:0000256" key="9">
    <source>
        <dbReference type="PROSITE-ProRule" id="PRU00782"/>
    </source>
</evidence>
<protein>
    <recommendedName>
        <fullName evidence="11">Myosin motor domain-containing protein</fullName>
    </recommendedName>
</protein>
<dbReference type="CDD" id="cd01378">
    <property type="entry name" value="MYSc_Myo1"/>
    <property type="match status" value="1"/>
</dbReference>
<dbReference type="SMART" id="SM00242">
    <property type="entry name" value="MYSc"/>
    <property type="match status" value="1"/>
</dbReference>
<dbReference type="Pfam" id="PF00063">
    <property type="entry name" value="Myosin_head"/>
    <property type="match status" value="2"/>
</dbReference>
<dbReference type="PANTHER" id="PTHR13140">
    <property type="entry name" value="MYOSIN"/>
    <property type="match status" value="1"/>
</dbReference>
<feature type="binding site" evidence="9">
    <location>
        <begin position="105"/>
        <end position="112"/>
    </location>
    <ligand>
        <name>ATP</name>
        <dbReference type="ChEBI" id="CHEBI:30616"/>
    </ligand>
</feature>
<organism evidence="12 13">
    <name type="scientific">Scophthalmus maximus</name>
    <name type="common">Turbot</name>
    <name type="synonym">Psetta maxima</name>
    <dbReference type="NCBI Taxonomy" id="52904"/>
    <lineage>
        <taxon>Eukaryota</taxon>
        <taxon>Metazoa</taxon>
        <taxon>Chordata</taxon>
        <taxon>Craniata</taxon>
        <taxon>Vertebrata</taxon>
        <taxon>Euteleostomi</taxon>
        <taxon>Actinopterygii</taxon>
        <taxon>Neopterygii</taxon>
        <taxon>Teleostei</taxon>
        <taxon>Neoteleostei</taxon>
        <taxon>Acanthomorphata</taxon>
        <taxon>Carangaria</taxon>
        <taxon>Pleuronectiformes</taxon>
        <taxon>Pleuronectoidei</taxon>
        <taxon>Scophthalmidae</taxon>
        <taxon>Scophthalmus</taxon>
    </lineage>
</organism>
<keyword evidence="4 9" id="KW-0547">Nucleotide-binding</keyword>
<comment type="subcellular location">
    <subcellularLocation>
        <location evidence="1">Cytoplasm</location>
        <location evidence="1">Cell cortex</location>
    </subcellularLocation>
</comment>
<evidence type="ECO:0000259" key="11">
    <source>
        <dbReference type="PROSITE" id="PS51456"/>
    </source>
</evidence>
<dbReference type="PROSITE" id="PS51456">
    <property type="entry name" value="MYOSIN_MOTOR"/>
    <property type="match status" value="1"/>
</dbReference>
<evidence type="ECO:0000256" key="3">
    <source>
        <dbReference type="ARBA" id="ARBA00022737"/>
    </source>
</evidence>
<dbReference type="InterPro" id="IPR000048">
    <property type="entry name" value="IQ_motif_EF-hand-BS"/>
</dbReference>
<dbReference type="Gene3D" id="3.40.850.10">
    <property type="entry name" value="Kinesin motor domain"/>
    <property type="match status" value="1"/>
</dbReference>
<keyword evidence="6 9" id="KW-0518">Myosin</keyword>
<evidence type="ECO:0000256" key="5">
    <source>
        <dbReference type="ARBA" id="ARBA00022840"/>
    </source>
</evidence>
<dbReference type="FunFam" id="1.20.58.530:FF:000004">
    <property type="entry name" value="Unconventional myosin ID"/>
    <property type="match status" value="1"/>
</dbReference>
<evidence type="ECO:0000256" key="6">
    <source>
        <dbReference type="ARBA" id="ARBA00023123"/>
    </source>
</evidence>
<dbReference type="AlphaFoldDB" id="A0A8D3CQW5"/>
<dbReference type="Gene3D" id="1.20.58.530">
    <property type="match status" value="1"/>
</dbReference>
<reference evidence="12" key="1">
    <citation type="submission" date="2023-05" db="EMBL/GenBank/DDBJ databases">
        <title>High-quality long-read genome of Scophthalmus maximus.</title>
        <authorList>
            <person name="Lien S."/>
            <person name="Martinez P."/>
        </authorList>
    </citation>
    <scope>NUCLEOTIDE SEQUENCE [LARGE SCALE GENOMIC DNA]</scope>
</reference>
<accession>A0A8D3CQW5</accession>
<dbReference type="GO" id="GO:0000146">
    <property type="term" value="F:microfilament motor activity"/>
    <property type="evidence" value="ECO:0007669"/>
    <property type="project" value="TreeGrafter"/>
</dbReference>
<evidence type="ECO:0000313" key="13">
    <source>
        <dbReference type="Proteomes" id="UP000694558"/>
    </source>
</evidence>
<dbReference type="InterPro" id="IPR036072">
    <property type="entry name" value="MYSc_Myo1"/>
</dbReference>
<gene>
    <name evidence="12" type="primary">myo1ca</name>
</gene>
<keyword evidence="10" id="KW-0812">Transmembrane</keyword>
<dbReference type="GO" id="GO:0005902">
    <property type="term" value="C:microvillus"/>
    <property type="evidence" value="ECO:0007669"/>
    <property type="project" value="TreeGrafter"/>
</dbReference>
<dbReference type="InterPro" id="IPR001609">
    <property type="entry name" value="Myosin_head_motor_dom-like"/>
</dbReference>
<dbReference type="Ensembl" id="ENSSMAT00000053896.1">
    <property type="protein sequence ID" value="ENSSMAP00000049673.1"/>
    <property type="gene ID" value="ENSSMAG00000016808.2"/>
</dbReference>
<dbReference type="Proteomes" id="UP000694558">
    <property type="component" value="Chromosome 4"/>
</dbReference>
<dbReference type="Gene3D" id="1.20.120.720">
    <property type="entry name" value="Myosin VI head, motor domain, U50 subdomain"/>
    <property type="match status" value="1"/>
</dbReference>
<dbReference type="FunFam" id="3.40.850.10:FF:000101">
    <property type="entry name" value="Slow myosin heavy chain 2"/>
    <property type="match status" value="1"/>
</dbReference>
<dbReference type="PANTHER" id="PTHR13140:SF862">
    <property type="entry name" value="UNCONVENTIONAL MYOSIN-IC"/>
    <property type="match status" value="1"/>
</dbReference>
<evidence type="ECO:0000256" key="7">
    <source>
        <dbReference type="ARBA" id="ARBA00023175"/>
    </source>
</evidence>
<comment type="similarity">
    <text evidence="2 9">Belongs to the TRAFAC class myosin-kinesin ATPase superfamily. Myosin family.</text>
</comment>
<sequence>MESALTARDRVGVQDFVLLENHNSEAAFIENLRRRFKENLIYTYIGSVLVSVNPYKELEIYSKPQMERYRGVSFYEISPHIYAVSDNTYRAMRTERKDQCILISGESGAGKTETSKKILLYYAVTCPTNDRMAALGDRLLQSNPVLEAFGNAKTLRNDNSSRFGKYMDVQFDFRGAPVGGHILNYLLEKSRVVHQNHGERNFHIFYQLLDGGDEDLLNTLDLERNPQNYHYLVKGNCPRVSSISDKNNWKVVMKGLSVIGFTEEEKLLNIIAGVLHLGNTQLGEGEEGETYITTETTITNLGKLLGVDDSALREALTHKKLTAKGEEMVSPLNFEQAMSARDALAKAVYGRTFTWLVEKINQSLALKVQYVCTLCMYAFHLVALYISSSSFEQFCINYCNEKLQQLFIELTLRSEQEEYETEGIAWETVQYFDNKIICDLIEEKHKGIISILDEECLRPGETCDVSFLEKLEDTLGGHPHFVTHKLANGKTRRVMSREEFRLLHYAGEVNYNVNGFLEKNNDLLSRNLKEVMCQSDNQILKSFFVFPPSILMSKEPSYVRCIKPNDAKQSGRFDEVLVRHQVKYLGLMENLRVRRAGFAYRRRFEAFLQRYKPLCPETWPNWHGRLVDGVSTLVNHLGYKPEEYKLGRSKIFIRFPKTLFTTEDALEAKKPEIVIVIQSGWRGMKARRRAKRRRQAADLIRRCFVAVCFHIYILRLRFASIVISLLGILSFLLIRFIKGFIYRHEEYCPENEYFLDHVRYSFLKNLRQNLPKSVLDKSWPTPPPSLVEASEHLRMLNMRNMVMVFCRRVQPEWKNFKKKKDDYPSHIYFLRRGISLSSHSDGMFVLHMPIGDSKQKGDVVLQCNNVIEMVTKLAMMADKYDIRFAVARAKEGIIDFVRGSEMKVAKGKRGHLLVVSQWLF</sequence>
<evidence type="ECO:0000256" key="2">
    <source>
        <dbReference type="ARBA" id="ARBA00008314"/>
    </source>
</evidence>
<comment type="caution">
    <text evidence="9">Lacks conserved residue(s) required for the propagation of feature annotation.</text>
</comment>
<evidence type="ECO:0000313" key="12">
    <source>
        <dbReference type="Ensembl" id="ENSSMAP00000049673.1"/>
    </source>
</evidence>
<dbReference type="GO" id="GO:0016459">
    <property type="term" value="C:myosin complex"/>
    <property type="evidence" value="ECO:0007669"/>
    <property type="project" value="UniProtKB-KW"/>
</dbReference>
<proteinExistence type="inferred from homology"/>
<dbReference type="GeneTree" id="ENSGT00940000166539"/>
<dbReference type="SUPFAM" id="SSF52540">
    <property type="entry name" value="P-loop containing nucleoside triphosphate hydrolases"/>
    <property type="match status" value="1"/>
</dbReference>
<evidence type="ECO:0000256" key="4">
    <source>
        <dbReference type="ARBA" id="ARBA00022741"/>
    </source>
</evidence>
<dbReference type="GO" id="GO:0030048">
    <property type="term" value="P:actin filament-based movement"/>
    <property type="evidence" value="ECO:0007669"/>
    <property type="project" value="TreeGrafter"/>
</dbReference>
<evidence type="ECO:0000256" key="1">
    <source>
        <dbReference type="ARBA" id="ARBA00004544"/>
    </source>
</evidence>
<dbReference type="GO" id="GO:0005524">
    <property type="term" value="F:ATP binding"/>
    <property type="evidence" value="ECO:0007669"/>
    <property type="project" value="UniProtKB-UniRule"/>
</dbReference>